<proteinExistence type="predicted"/>
<sequence>MADKKITALNASVALSTDDLFHVVDDPSGSPTNKKITSANVFNKIPTWIALAGTPQALSGAGAANLTTSITNCTSTGATQVVTLADSTQAGQIKIVTHVVDGGDLRVTPDTLDGGSYAALDAVGDTVVFIWNDSAWQIIGGNSYAVT</sequence>
<gene>
    <name evidence="1" type="ORF">METZ01_LOCUS98032</name>
</gene>
<reference evidence="1" key="1">
    <citation type="submission" date="2018-05" db="EMBL/GenBank/DDBJ databases">
        <authorList>
            <person name="Lanie J.A."/>
            <person name="Ng W.-L."/>
            <person name="Kazmierczak K.M."/>
            <person name="Andrzejewski T.M."/>
            <person name="Davidsen T.M."/>
            <person name="Wayne K.J."/>
            <person name="Tettelin H."/>
            <person name="Glass J.I."/>
            <person name="Rusch D."/>
            <person name="Podicherti R."/>
            <person name="Tsui H.-C.T."/>
            <person name="Winkler M.E."/>
        </authorList>
    </citation>
    <scope>NUCLEOTIDE SEQUENCE</scope>
</reference>
<dbReference type="EMBL" id="UINC01010129">
    <property type="protein sequence ID" value="SVA45178.1"/>
    <property type="molecule type" value="Genomic_DNA"/>
</dbReference>
<protein>
    <submittedName>
        <fullName evidence="1">Uncharacterized protein</fullName>
    </submittedName>
</protein>
<name>A0A381VZK8_9ZZZZ</name>
<accession>A0A381VZK8</accession>
<evidence type="ECO:0000313" key="1">
    <source>
        <dbReference type="EMBL" id="SVA45178.1"/>
    </source>
</evidence>
<dbReference type="AlphaFoldDB" id="A0A381VZK8"/>
<organism evidence="1">
    <name type="scientific">marine metagenome</name>
    <dbReference type="NCBI Taxonomy" id="408172"/>
    <lineage>
        <taxon>unclassified sequences</taxon>
        <taxon>metagenomes</taxon>
        <taxon>ecological metagenomes</taxon>
    </lineage>
</organism>